<proteinExistence type="predicted"/>
<feature type="coiled-coil region" evidence="1">
    <location>
        <begin position="806"/>
        <end position="860"/>
    </location>
</feature>
<protein>
    <submittedName>
        <fullName evidence="5">Radial spoke head 1-like</fullName>
    </submittedName>
</protein>
<keyword evidence="1" id="KW-0175">Coiled coil</keyword>
<dbReference type="EMBL" id="CAMXCT030000075">
    <property type="protein sequence ID" value="CAL4760743.1"/>
    <property type="molecule type" value="Genomic_DNA"/>
</dbReference>
<evidence type="ECO:0000313" key="4">
    <source>
        <dbReference type="EMBL" id="CAI3973431.1"/>
    </source>
</evidence>
<feature type="transmembrane region" description="Helical" evidence="3">
    <location>
        <begin position="610"/>
        <end position="629"/>
    </location>
</feature>
<keyword evidence="3" id="KW-0472">Membrane</keyword>
<feature type="compositionally biased region" description="Basic and acidic residues" evidence="2">
    <location>
        <begin position="1"/>
        <end position="27"/>
    </location>
</feature>
<keyword evidence="3" id="KW-0812">Transmembrane</keyword>
<dbReference type="EMBL" id="CAMXCT020000075">
    <property type="protein sequence ID" value="CAL1126806.1"/>
    <property type="molecule type" value="Genomic_DNA"/>
</dbReference>
<gene>
    <name evidence="4" type="ORF">C1SCF055_LOCUS1938</name>
</gene>
<feature type="transmembrane region" description="Helical" evidence="3">
    <location>
        <begin position="691"/>
        <end position="712"/>
    </location>
</feature>
<evidence type="ECO:0000256" key="2">
    <source>
        <dbReference type="SAM" id="MobiDB-lite"/>
    </source>
</evidence>
<comment type="caution">
    <text evidence="4">The sequence shown here is derived from an EMBL/GenBank/DDBJ whole genome shotgun (WGS) entry which is preliminary data.</text>
</comment>
<evidence type="ECO:0000256" key="3">
    <source>
        <dbReference type="SAM" id="Phobius"/>
    </source>
</evidence>
<feature type="region of interest" description="Disordered" evidence="2">
    <location>
        <begin position="1"/>
        <end position="41"/>
    </location>
</feature>
<evidence type="ECO:0000313" key="5">
    <source>
        <dbReference type="EMBL" id="CAL4760743.1"/>
    </source>
</evidence>
<reference evidence="5 6" key="2">
    <citation type="submission" date="2024-05" db="EMBL/GenBank/DDBJ databases">
        <authorList>
            <person name="Chen Y."/>
            <person name="Shah S."/>
            <person name="Dougan E. K."/>
            <person name="Thang M."/>
            <person name="Chan C."/>
        </authorList>
    </citation>
    <scope>NUCLEOTIDE SEQUENCE [LARGE SCALE GENOMIC DNA]</scope>
</reference>
<keyword evidence="6" id="KW-1185">Reference proteome</keyword>
<evidence type="ECO:0000256" key="1">
    <source>
        <dbReference type="SAM" id="Coils"/>
    </source>
</evidence>
<dbReference type="OrthoDB" id="10409615at2759"/>
<keyword evidence="3" id="KW-1133">Transmembrane helix</keyword>
<reference evidence="4" key="1">
    <citation type="submission" date="2022-10" db="EMBL/GenBank/DDBJ databases">
        <authorList>
            <person name="Chen Y."/>
            <person name="Dougan E. K."/>
            <person name="Chan C."/>
            <person name="Rhodes N."/>
            <person name="Thang M."/>
        </authorList>
    </citation>
    <scope>NUCLEOTIDE SEQUENCE</scope>
</reference>
<dbReference type="EMBL" id="CAMXCT010000075">
    <property type="protein sequence ID" value="CAI3973431.1"/>
    <property type="molecule type" value="Genomic_DNA"/>
</dbReference>
<dbReference type="AlphaFoldDB" id="A0A9P1FEU0"/>
<organism evidence="4">
    <name type="scientific">Cladocopium goreaui</name>
    <dbReference type="NCBI Taxonomy" id="2562237"/>
    <lineage>
        <taxon>Eukaryota</taxon>
        <taxon>Sar</taxon>
        <taxon>Alveolata</taxon>
        <taxon>Dinophyceae</taxon>
        <taxon>Suessiales</taxon>
        <taxon>Symbiodiniaceae</taxon>
        <taxon>Cladocopium</taxon>
    </lineage>
</organism>
<name>A0A9P1FEU0_9DINO</name>
<sequence>MAVKDGRLRAAARSEDIRSPSNGERRMPRAAASSGKSTLRMAVKDGRLLEGPLGRDPFARFETPIEQGSKASQKAQKRFATPKEHGTAGQIVPSKGSWSWRRQLLNCLPVKENRPLLMLRCLGPRHERSLLGPRPWQRPVTRCMAIFSASNFVALTRMIQFMDLTTEIKGRPDVYSDFAKHLKGFNFDPAPYLPDMGLPSLEDVRDMRNKAVQQLKDAFSVGDMKKSGSLVLQYCYALHVEGQLAANGILYSHPDGTKLLLESLASVDEMFTETTETETETETERKVAGSSMPYALSDTRLLKKSPPSPDDQDHDLAQLCHGEGSVASIATRRTRLSYVTCQSEFQDKADFLDVGDLDEFPEDQSDQGCESQSRWWKSVVEVASDPRAQQTAAVTVGGYLTMGIAGGTGGLVCGGSIGALVGLAPAPFTAGLSVPLGAAVGAGAGLCVGASVGSTVGAVGGLLVGRGVFYSSLDLVEQCGKMPEFSMEDRWVTVEGSRELRDVSGDAPLRSLKEMLWENYGELTPRRLDKDEDDDKAKVKGPDSALLVVQWTQREWKDFLEKTAAANVTEDDYPEARNKIPCNSHPMSDVIPFLVFMHELELIRRMMHTYTGTFLLMFLVIFSAGFSYIMYYRMVMMKSQRRVKWLEPGFLSIFVLDCGLIGFTKSAAKIISQPTLVTFFFWKPERWEVQAFVLAGVVLYPVIFVVLTYFLVYDVTTKLVPKEAREDADPDTKMVFNEDVEQWIDPTAREIKVTLEPPIPSWIPVLGELITSHVRSCIPVLTVDGAPISFRTDVEEVRPEKPTINREELEKDAMELEQKMNAQLESNVTADTKRAREKKLEQVKKEKELHNRIRERQENHKKVIEVITEEMKKEQEGYPAEGTIVPDGPSGDPTWFPSAGSNGASEEEEEAFKFEKLSIYKYLTEWESVKKREDSEVPDAEESFAIRSYVEGHIRREKRLTKYNIMKVAPYKGYLLPKEPFLIVEKNNEKGETMEVREACEPCRHWWMPEDEKALKTEEMRLELDKCQS</sequence>
<dbReference type="Proteomes" id="UP001152797">
    <property type="component" value="Unassembled WGS sequence"/>
</dbReference>
<evidence type="ECO:0000313" key="6">
    <source>
        <dbReference type="Proteomes" id="UP001152797"/>
    </source>
</evidence>
<feature type="region of interest" description="Disordered" evidence="2">
    <location>
        <begin position="67"/>
        <end position="92"/>
    </location>
</feature>
<accession>A0A9P1FEU0</accession>